<organism evidence="20 21">
    <name type="scientific">Cirrhinus molitorella</name>
    <name type="common">mud carp</name>
    <dbReference type="NCBI Taxonomy" id="172907"/>
    <lineage>
        <taxon>Eukaryota</taxon>
        <taxon>Metazoa</taxon>
        <taxon>Chordata</taxon>
        <taxon>Craniata</taxon>
        <taxon>Vertebrata</taxon>
        <taxon>Euteleostomi</taxon>
        <taxon>Actinopterygii</taxon>
        <taxon>Neopterygii</taxon>
        <taxon>Teleostei</taxon>
        <taxon>Ostariophysi</taxon>
        <taxon>Cypriniformes</taxon>
        <taxon>Cyprinidae</taxon>
        <taxon>Labeoninae</taxon>
        <taxon>Labeonini</taxon>
        <taxon>Cirrhinus</taxon>
    </lineage>
</organism>
<evidence type="ECO:0000256" key="6">
    <source>
        <dbReference type="ARBA" id="ARBA00022967"/>
    </source>
</evidence>
<dbReference type="PROSITE" id="PS00674">
    <property type="entry name" value="AAA"/>
    <property type="match status" value="1"/>
</dbReference>
<evidence type="ECO:0000256" key="7">
    <source>
        <dbReference type="ARBA" id="ARBA00022989"/>
    </source>
</evidence>
<dbReference type="PANTHER" id="PTHR45644">
    <property type="entry name" value="AAA ATPASE, PUTATIVE (AFU_ORTHOLOGUE AFUA_2G12920)-RELATED-RELATED"/>
    <property type="match status" value="1"/>
</dbReference>
<dbReference type="EMBL" id="JAYMGO010000012">
    <property type="protein sequence ID" value="KAL1264243.1"/>
    <property type="molecule type" value="Genomic_DNA"/>
</dbReference>
<evidence type="ECO:0000256" key="1">
    <source>
        <dbReference type="ARBA" id="ARBA00004173"/>
    </source>
</evidence>
<evidence type="ECO:0000313" key="20">
    <source>
        <dbReference type="EMBL" id="KAL1264243.1"/>
    </source>
</evidence>
<evidence type="ECO:0000256" key="13">
    <source>
        <dbReference type="ARBA" id="ARBA00037805"/>
    </source>
</evidence>
<gene>
    <name evidence="20" type="ORF">QQF64_004598</name>
</gene>
<evidence type="ECO:0000256" key="8">
    <source>
        <dbReference type="ARBA" id="ARBA00023018"/>
    </source>
</evidence>
<proteinExistence type="inferred from homology"/>
<evidence type="ECO:0000256" key="15">
    <source>
        <dbReference type="ARBA" id="ARBA00040718"/>
    </source>
</evidence>
<evidence type="ECO:0000256" key="3">
    <source>
        <dbReference type="ARBA" id="ARBA00022692"/>
    </source>
</evidence>
<keyword evidence="8" id="KW-0770">Synapse</keyword>
<dbReference type="Gene3D" id="1.10.8.60">
    <property type="match status" value="1"/>
</dbReference>
<keyword evidence="10" id="KW-0472">Membrane</keyword>
<keyword evidence="5 17" id="KW-0067">ATP-binding</keyword>
<dbReference type="SMART" id="SM00382">
    <property type="entry name" value="AAA"/>
    <property type="match status" value="1"/>
</dbReference>
<evidence type="ECO:0000256" key="2">
    <source>
        <dbReference type="ARBA" id="ARBA00004549"/>
    </source>
</evidence>
<evidence type="ECO:0000256" key="14">
    <source>
        <dbReference type="ARBA" id="ARBA00038383"/>
    </source>
</evidence>
<dbReference type="Gene3D" id="3.40.50.300">
    <property type="entry name" value="P-loop containing nucleotide triphosphate hydrolases"/>
    <property type="match status" value="1"/>
</dbReference>
<dbReference type="Pfam" id="PF00004">
    <property type="entry name" value="AAA"/>
    <property type="match status" value="1"/>
</dbReference>
<sequence>MNLPLPPLGPEIWTETSARSDEPGHGGSCTVLGAHASSLTCHAHIRNKASPLQERGTNHSNDSAPLEMLSEFKSVIYAASAFCNKEGSGECKKMVLKEIPTDNITRPLGRNEVIGLLFRLTIFGAVTYFTIKWMVDAIDPTRKQKVEAQKQAEKLMRQIGVQNVKLSEYEMSIAAHLVDPLTMQITWHDIAGLDEVITELKDTVILPIQKRHLFEGSRLLQPPKGVLLYGPPGCGKTLIAKATAKEAGFRFINLQPSTLTDKWYGESQKLAAAVFSLAIKLQPSIIFIDEIDSFLRSRSSSDHEATAMMKAQFMSLWDGLDTDYNCQVIIMGATNRPQDLDSAILRRMPTRFHINQPNVRQRKDILKLILENENVETAVDFGDIAKQTDGSQEVTSERCAEMLLCFVCVTLCTKKVQMKTSSAQSGRKIYRGQLRR</sequence>
<dbReference type="PANTHER" id="PTHR45644:SF2">
    <property type="entry name" value="OUTER MITOCHONDRIAL TRANSMEMBRANE HELIX TRANSLOCASE"/>
    <property type="match status" value="1"/>
</dbReference>
<evidence type="ECO:0000256" key="16">
    <source>
        <dbReference type="ARBA" id="ARBA00048588"/>
    </source>
</evidence>
<keyword evidence="21" id="KW-1185">Reference proteome</keyword>
<evidence type="ECO:0000256" key="12">
    <source>
        <dbReference type="ARBA" id="ARBA00023257"/>
    </source>
</evidence>
<evidence type="ECO:0000256" key="4">
    <source>
        <dbReference type="ARBA" id="ARBA00022741"/>
    </source>
</evidence>
<keyword evidence="11" id="KW-0576">Peroxisome</keyword>
<evidence type="ECO:0000256" key="10">
    <source>
        <dbReference type="ARBA" id="ARBA00023136"/>
    </source>
</evidence>
<reference evidence="20 21" key="1">
    <citation type="submission" date="2023-09" db="EMBL/GenBank/DDBJ databases">
        <authorList>
            <person name="Wang M."/>
        </authorList>
    </citation>
    <scope>NUCLEOTIDE SEQUENCE [LARGE SCALE GENOMIC DNA]</scope>
    <source>
        <strain evidence="20">GT-2023</strain>
        <tissue evidence="20">Liver</tissue>
    </source>
</reference>
<evidence type="ECO:0000256" key="11">
    <source>
        <dbReference type="ARBA" id="ARBA00023140"/>
    </source>
</evidence>
<dbReference type="InterPro" id="IPR003593">
    <property type="entry name" value="AAA+_ATPase"/>
</dbReference>
<accession>A0ABR3MK45</accession>
<evidence type="ECO:0000256" key="18">
    <source>
        <dbReference type="SAM" id="MobiDB-lite"/>
    </source>
</evidence>
<dbReference type="Proteomes" id="UP001558613">
    <property type="component" value="Unassembled WGS sequence"/>
</dbReference>
<evidence type="ECO:0000313" key="21">
    <source>
        <dbReference type="Proteomes" id="UP001558613"/>
    </source>
</evidence>
<comment type="subcellular location">
    <subcellularLocation>
        <location evidence="1">Mitochondrion</location>
    </subcellularLocation>
    <subcellularLocation>
        <location evidence="2">Peroxisome membrane</location>
        <topology evidence="2">Single-pass membrane protein</topology>
    </subcellularLocation>
    <subcellularLocation>
        <location evidence="13">Postsynaptic cell membrane</location>
        <topology evidence="13">Single-pass membrane protein</topology>
    </subcellularLocation>
</comment>
<keyword evidence="7" id="KW-1133">Transmembrane helix</keyword>
<evidence type="ECO:0000259" key="19">
    <source>
        <dbReference type="SMART" id="SM00382"/>
    </source>
</evidence>
<name>A0ABR3MK45_9TELE</name>
<evidence type="ECO:0000256" key="17">
    <source>
        <dbReference type="RuleBase" id="RU003651"/>
    </source>
</evidence>
<feature type="region of interest" description="Disordered" evidence="18">
    <location>
        <begin position="1"/>
        <end position="27"/>
    </location>
</feature>
<dbReference type="SUPFAM" id="SSF52540">
    <property type="entry name" value="P-loop containing nucleoside triphosphate hydrolases"/>
    <property type="match status" value="1"/>
</dbReference>
<evidence type="ECO:0000256" key="5">
    <source>
        <dbReference type="ARBA" id="ARBA00022840"/>
    </source>
</evidence>
<comment type="caution">
    <text evidence="20">The sequence shown here is derived from an EMBL/GenBank/DDBJ whole genome shotgun (WGS) entry which is preliminary data.</text>
</comment>
<keyword evidence="12" id="KW-0628">Postsynaptic cell membrane</keyword>
<comment type="catalytic activity">
    <reaction evidence="16">
        <text>[protein]-with a C-terminal TM segment(out) + ATP + H2O = [protein]-with a C-terminal TM segment(in) + ADP + phosphate + H(+)</text>
        <dbReference type="Rhea" id="RHEA:66168"/>
        <dbReference type="Rhea" id="RHEA-COMP:16963"/>
        <dbReference type="ChEBI" id="CHEBI:15377"/>
        <dbReference type="ChEBI" id="CHEBI:15378"/>
        <dbReference type="ChEBI" id="CHEBI:30616"/>
        <dbReference type="ChEBI" id="CHEBI:43474"/>
        <dbReference type="ChEBI" id="CHEBI:90782"/>
        <dbReference type="ChEBI" id="CHEBI:456216"/>
    </reaction>
</comment>
<keyword evidence="3" id="KW-0812">Transmembrane</keyword>
<keyword evidence="4 17" id="KW-0547">Nucleotide-binding</keyword>
<keyword evidence="6" id="KW-1278">Translocase</keyword>
<dbReference type="InterPro" id="IPR027417">
    <property type="entry name" value="P-loop_NTPase"/>
</dbReference>
<dbReference type="InterPro" id="IPR051701">
    <property type="entry name" value="Mito_OM_Translocase_MSP1"/>
</dbReference>
<keyword evidence="9" id="KW-0496">Mitochondrion</keyword>
<dbReference type="CDD" id="cd19520">
    <property type="entry name" value="RecA-like_ATAD1"/>
    <property type="match status" value="1"/>
</dbReference>
<dbReference type="InterPro" id="IPR003960">
    <property type="entry name" value="ATPase_AAA_CS"/>
</dbReference>
<dbReference type="InterPro" id="IPR003959">
    <property type="entry name" value="ATPase_AAA_core"/>
</dbReference>
<comment type="similarity">
    <text evidence="14">Belongs to the AAA ATPase family. MSP1 subfamily.</text>
</comment>
<protein>
    <recommendedName>
        <fullName evidence="15">Outer mitochondrial transmembrane helix translocase</fullName>
    </recommendedName>
</protein>
<feature type="domain" description="AAA+ ATPase" evidence="19">
    <location>
        <begin position="222"/>
        <end position="360"/>
    </location>
</feature>
<evidence type="ECO:0000256" key="9">
    <source>
        <dbReference type="ARBA" id="ARBA00023128"/>
    </source>
</evidence>